<dbReference type="SUPFAM" id="SSF55729">
    <property type="entry name" value="Acyl-CoA N-acyltransferases (Nat)"/>
    <property type="match status" value="1"/>
</dbReference>
<keyword evidence="2" id="KW-1185">Reference proteome</keyword>
<evidence type="ECO:0000313" key="2">
    <source>
        <dbReference type="Proteomes" id="UP000306509"/>
    </source>
</evidence>
<dbReference type="AlphaFoldDB" id="A0A4U8Q4H7"/>
<dbReference type="EMBL" id="QGQD01000067">
    <property type="protein sequence ID" value="TLC99680.1"/>
    <property type="molecule type" value="Genomic_DNA"/>
</dbReference>
<dbReference type="RefSeq" id="WP_027292868.1">
    <property type="nucleotide sequence ID" value="NZ_CABMJZ010000039.1"/>
</dbReference>
<sequence length="185" mass="22248">MSNKNVFTECPSYETEHFFLRKMEIRDSEDLFLCYSNKEAARYFNGDSCNDDFYYTDYESFLKCMDYWDSRYEAQDFVRLTIVDKERKKPVGTIEICPSKKYSVDDKWMGILRIDILPEYEKEEPFGELMREILLHIYTDYQVKSVLMKAQESAVTRRAVLQKLFFVPAKEECNISYQDYFICYC</sequence>
<protein>
    <recommendedName>
        <fullName evidence="3">N-acetyltransferase domain-containing protein</fullName>
    </recommendedName>
</protein>
<dbReference type="Gene3D" id="3.40.630.30">
    <property type="match status" value="1"/>
</dbReference>
<comment type="caution">
    <text evidence="1">The sequence shown here is derived from an EMBL/GenBank/DDBJ whole genome shotgun (WGS) entry which is preliminary data.</text>
</comment>
<proteinExistence type="predicted"/>
<accession>A0A4U8Q4H7</accession>
<dbReference type="InterPro" id="IPR016181">
    <property type="entry name" value="Acyl_CoA_acyltransferase"/>
</dbReference>
<dbReference type="Proteomes" id="UP000306509">
    <property type="component" value="Unassembled WGS sequence"/>
</dbReference>
<reference evidence="1 2" key="1">
    <citation type="journal article" date="2019" name="Anaerobe">
        <title>Detection of Robinsoniella peoriensis in multiple bone samples of a trauma patient.</title>
        <authorList>
            <person name="Schrottner P."/>
            <person name="Hartwich K."/>
            <person name="Bunk B."/>
            <person name="Schober I."/>
            <person name="Helbig S."/>
            <person name="Rudolph W.W."/>
            <person name="Gunzer F."/>
        </authorList>
    </citation>
    <scope>NUCLEOTIDE SEQUENCE [LARGE SCALE GENOMIC DNA]</scope>
    <source>
        <strain evidence="1 2">DSM 106044</strain>
    </source>
</reference>
<evidence type="ECO:0008006" key="3">
    <source>
        <dbReference type="Google" id="ProtNLM"/>
    </source>
</evidence>
<name>A0A4U8Q4H7_9FIRM</name>
<evidence type="ECO:0000313" key="1">
    <source>
        <dbReference type="EMBL" id="TLC99680.1"/>
    </source>
</evidence>
<organism evidence="1 2">
    <name type="scientific">Robinsoniella peoriensis</name>
    <dbReference type="NCBI Taxonomy" id="180332"/>
    <lineage>
        <taxon>Bacteria</taxon>
        <taxon>Bacillati</taxon>
        <taxon>Bacillota</taxon>
        <taxon>Clostridia</taxon>
        <taxon>Lachnospirales</taxon>
        <taxon>Lachnospiraceae</taxon>
        <taxon>Robinsoniella</taxon>
    </lineage>
</organism>
<gene>
    <name evidence="1" type="ORF">DSM106044_03472</name>
</gene>
<dbReference type="STRING" id="180332.GCA_000797495_00617"/>
<dbReference type="OrthoDB" id="359038at2"/>